<accession>A0A0C9RSE7</accession>
<keyword evidence="1" id="KW-0472">Membrane</keyword>
<reference evidence="2" key="1">
    <citation type="submission" date="2015-01" db="EMBL/GenBank/DDBJ databases">
        <title>Transcriptome Assembly of Fopius arisanus.</title>
        <authorList>
            <person name="Geib S."/>
        </authorList>
    </citation>
    <scope>NUCLEOTIDE SEQUENCE</scope>
</reference>
<proteinExistence type="predicted"/>
<evidence type="ECO:0000313" key="2">
    <source>
        <dbReference type="EMBL" id="JAG80103.1"/>
    </source>
</evidence>
<dbReference type="AlphaFoldDB" id="A0A0C9RSE7"/>
<protein>
    <submittedName>
        <fullName evidence="2">PyrG_0 protein</fullName>
    </submittedName>
</protein>
<dbReference type="EMBL" id="GBYB01010336">
    <property type="protein sequence ID" value="JAG80103.1"/>
    <property type="molecule type" value="Transcribed_RNA"/>
</dbReference>
<evidence type="ECO:0000256" key="1">
    <source>
        <dbReference type="SAM" id="Phobius"/>
    </source>
</evidence>
<name>A0A0C9RSE7_9HYME</name>
<feature type="transmembrane region" description="Helical" evidence="1">
    <location>
        <begin position="57"/>
        <end position="73"/>
    </location>
</feature>
<keyword evidence="1" id="KW-1133">Transmembrane helix</keyword>
<keyword evidence="1" id="KW-0812">Transmembrane</keyword>
<feature type="non-terminal residue" evidence="2">
    <location>
        <position position="101"/>
    </location>
</feature>
<gene>
    <name evidence="2" type="primary">pyrG_0</name>
    <name evidence="2" type="ORF">g.16294</name>
</gene>
<sequence>MVEQSLDVVTFCFDVMGCKNFDGVQFSHVIEHCYSRLLKGLLHCFSPSMDLYVTNEISLLNICCVIQILVFNWRRNIILIRQSVHDDQSADRKHEAASADL</sequence>
<organism evidence="2">
    <name type="scientific">Fopius arisanus</name>
    <dbReference type="NCBI Taxonomy" id="64838"/>
    <lineage>
        <taxon>Eukaryota</taxon>
        <taxon>Metazoa</taxon>
        <taxon>Ecdysozoa</taxon>
        <taxon>Arthropoda</taxon>
        <taxon>Hexapoda</taxon>
        <taxon>Insecta</taxon>
        <taxon>Pterygota</taxon>
        <taxon>Neoptera</taxon>
        <taxon>Endopterygota</taxon>
        <taxon>Hymenoptera</taxon>
        <taxon>Apocrita</taxon>
        <taxon>Ichneumonoidea</taxon>
        <taxon>Braconidae</taxon>
        <taxon>Opiinae</taxon>
        <taxon>Fopius</taxon>
    </lineage>
</organism>